<keyword evidence="5" id="KW-0648">Protein biosynthesis</keyword>
<reference evidence="11" key="1">
    <citation type="journal article" date="2018" name="Nat. Microbiol.">
        <title>Leveraging single-cell genomics to expand the fungal tree of life.</title>
        <authorList>
            <person name="Ahrendt S.R."/>
            <person name="Quandt C.A."/>
            <person name="Ciobanu D."/>
            <person name="Clum A."/>
            <person name="Salamov A."/>
            <person name="Andreopoulos B."/>
            <person name="Cheng J.F."/>
            <person name="Woyke T."/>
            <person name="Pelin A."/>
            <person name="Henrissat B."/>
            <person name="Reynolds N.K."/>
            <person name="Benny G.L."/>
            <person name="Smith M.E."/>
            <person name="James T.Y."/>
            <person name="Grigoriev I.V."/>
        </authorList>
    </citation>
    <scope>NUCLEOTIDE SEQUENCE [LARGE SCALE GENOMIC DNA]</scope>
</reference>
<evidence type="ECO:0000313" key="11">
    <source>
        <dbReference type="Proteomes" id="UP000267251"/>
    </source>
</evidence>
<keyword evidence="3" id="KW-0963">Cytoplasm</keyword>
<dbReference type="AlphaFoldDB" id="A0A4P9XYW4"/>
<dbReference type="Gene3D" id="3.40.50.10470">
    <property type="entry name" value="Translation initiation factor eif-2b, domain 2"/>
    <property type="match status" value="1"/>
</dbReference>
<keyword evidence="4 10" id="KW-0396">Initiation factor</keyword>
<protein>
    <recommendedName>
        <fullName evidence="6">Translation initiation factor eIF2B subunit beta</fullName>
    </recommendedName>
    <alternativeName>
        <fullName evidence="7">eIF2B GDP-GTP exchange factor subunit beta</fullName>
    </alternativeName>
</protein>
<dbReference type="SUPFAM" id="SSF100950">
    <property type="entry name" value="NagB/RpiA/CoA transferase-like"/>
    <property type="match status" value="1"/>
</dbReference>
<dbReference type="EMBL" id="KZ988795">
    <property type="protein sequence ID" value="RKP11574.1"/>
    <property type="molecule type" value="Genomic_DNA"/>
</dbReference>
<evidence type="ECO:0000313" key="10">
    <source>
        <dbReference type="EMBL" id="RKP11574.1"/>
    </source>
</evidence>
<dbReference type="InterPro" id="IPR051855">
    <property type="entry name" value="eIF2B_beta_subunit"/>
</dbReference>
<evidence type="ECO:0000256" key="3">
    <source>
        <dbReference type="ARBA" id="ARBA00022490"/>
    </source>
</evidence>
<accession>A0A4P9XYW4</accession>
<evidence type="ECO:0000256" key="1">
    <source>
        <dbReference type="ARBA" id="ARBA00004514"/>
    </source>
</evidence>
<gene>
    <name evidence="10" type="ORF">BJ684DRAFT_12727</name>
</gene>
<keyword evidence="11" id="KW-1185">Reference proteome</keyword>
<evidence type="ECO:0000256" key="5">
    <source>
        <dbReference type="ARBA" id="ARBA00022917"/>
    </source>
</evidence>
<evidence type="ECO:0000256" key="9">
    <source>
        <dbReference type="RuleBase" id="RU003814"/>
    </source>
</evidence>
<evidence type="ECO:0000256" key="8">
    <source>
        <dbReference type="ARBA" id="ARBA00046432"/>
    </source>
</evidence>
<evidence type="ECO:0000256" key="6">
    <source>
        <dbReference type="ARBA" id="ARBA00044122"/>
    </source>
</evidence>
<evidence type="ECO:0000256" key="7">
    <source>
        <dbReference type="ARBA" id="ARBA00044228"/>
    </source>
</evidence>
<comment type="similarity">
    <text evidence="2 9">Belongs to the eIF-2B alpha/beta/delta subunits family.</text>
</comment>
<comment type="subcellular location">
    <subcellularLocation>
        <location evidence="1">Cytoplasm</location>
        <location evidence="1">Cytosol</location>
    </subcellularLocation>
</comment>
<proteinExistence type="inferred from homology"/>
<dbReference type="InterPro" id="IPR042529">
    <property type="entry name" value="IF_2B-like_C"/>
</dbReference>
<dbReference type="GO" id="GO:0003743">
    <property type="term" value="F:translation initiation factor activity"/>
    <property type="evidence" value="ECO:0007669"/>
    <property type="project" value="UniProtKB-KW"/>
</dbReference>
<organism evidence="10 11">
    <name type="scientific">Piptocephalis cylindrospora</name>
    <dbReference type="NCBI Taxonomy" id="1907219"/>
    <lineage>
        <taxon>Eukaryota</taxon>
        <taxon>Fungi</taxon>
        <taxon>Fungi incertae sedis</taxon>
        <taxon>Zoopagomycota</taxon>
        <taxon>Zoopagomycotina</taxon>
        <taxon>Zoopagomycetes</taxon>
        <taxon>Zoopagales</taxon>
        <taxon>Piptocephalidaceae</taxon>
        <taxon>Piptocephalis</taxon>
    </lineage>
</organism>
<evidence type="ECO:0000256" key="4">
    <source>
        <dbReference type="ARBA" id="ARBA00022540"/>
    </source>
</evidence>
<dbReference type="Pfam" id="PF01008">
    <property type="entry name" value="IF-2B"/>
    <property type="match status" value="1"/>
</dbReference>
<dbReference type="Proteomes" id="UP000267251">
    <property type="component" value="Unassembled WGS sequence"/>
</dbReference>
<dbReference type="GO" id="GO:0005829">
    <property type="term" value="C:cytosol"/>
    <property type="evidence" value="ECO:0007669"/>
    <property type="project" value="UniProtKB-SubCell"/>
</dbReference>
<dbReference type="GO" id="GO:0005851">
    <property type="term" value="C:eukaryotic translation initiation factor 2B complex"/>
    <property type="evidence" value="ECO:0007669"/>
    <property type="project" value="TreeGrafter"/>
</dbReference>
<dbReference type="InterPro" id="IPR037171">
    <property type="entry name" value="NagB/RpiA_transferase-like"/>
</dbReference>
<name>A0A4P9XYW4_9FUNG</name>
<sequence>NIATQAAEHIHENEIILTMGRSLTVEAFLKAAAKKRRFQVVVAETGPDFQGHAQALALTKHGIQTTVISDAAVFAVMSRMNKVLLEAHTVLANGGVLAVAGSRLMAEAATVHKTPVMLAASAFQLSPETLFDPSTHTECISPSHLLPSLEAIEGGMVDEVNPVREYVPPSSIDLYLTNVGAHPTSYLTRLISENYHVQDTYLGW</sequence>
<evidence type="ECO:0000256" key="2">
    <source>
        <dbReference type="ARBA" id="ARBA00007251"/>
    </source>
</evidence>
<dbReference type="InterPro" id="IPR000649">
    <property type="entry name" value="IF-2B-related"/>
</dbReference>
<feature type="non-terminal residue" evidence="10">
    <location>
        <position position="1"/>
    </location>
</feature>
<dbReference type="GO" id="GO:0005085">
    <property type="term" value="F:guanyl-nucleotide exchange factor activity"/>
    <property type="evidence" value="ECO:0007669"/>
    <property type="project" value="TreeGrafter"/>
</dbReference>
<dbReference type="PANTHER" id="PTHR45859:SF1">
    <property type="entry name" value="TRANSLATION INITIATION FACTOR EIF-2B SUBUNIT BETA"/>
    <property type="match status" value="1"/>
</dbReference>
<dbReference type="PANTHER" id="PTHR45859">
    <property type="entry name" value="TRANSLATION INITIATION FACTOR EIF-2B SUBUNIT BETA"/>
    <property type="match status" value="1"/>
</dbReference>
<dbReference type="OrthoDB" id="269919at2759"/>
<comment type="subunit">
    <text evidence="8">Component of the translation initiation factor 2B (eIF2B) complex which is a heterodecamer of two sets of five different subunits: alpha, beta, gamma, delta and epsilon. Subunits alpha, beta and delta comprise a regulatory subcomplex and subunits epsilon and gamma comprise a catalytic subcomplex. Within the complex, the hexameric regulatory complex resides at the center, with the two heterodimeric catalytic subcomplexes bound on opposite sides.</text>
</comment>